<gene>
    <name evidence="4" type="ORF">TRIVIDRAFT_149245</name>
</gene>
<dbReference type="Proteomes" id="UP000007115">
    <property type="component" value="Unassembled WGS sequence"/>
</dbReference>
<dbReference type="AlphaFoldDB" id="G9MSX4"/>
<dbReference type="EMBL" id="ABDF02000006">
    <property type="protein sequence ID" value="EHK23071.1"/>
    <property type="molecule type" value="Genomic_DNA"/>
</dbReference>
<dbReference type="InterPro" id="IPR053157">
    <property type="entry name" value="Sterol_Uptake_Regulator"/>
</dbReference>
<evidence type="ECO:0000313" key="4">
    <source>
        <dbReference type="EMBL" id="EHK23071.1"/>
    </source>
</evidence>
<feature type="compositionally biased region" description="Low complexity" evidence="2">
    <location>
        <begin position="8"/>
        <end position="24"/>
    </location>
</feature>
<feature type="region of interest" description="Disordered" evidence="2">
    <location>
        <begin position="1"/>
        <end position="34"/>
    </location>
</feature>
<evidence type="ECO:0000256" key="2">
    <source>
        <dbReference type="SAM" id="MobiDB-lite"/>
    </source>
</evidence>
<dbReference type="SMART" id="SM00066">
    <property type="entry name" value="GAL4"/>
    <property type="match status" value="1"/>
</dbReference>
<dbReference type="InterPro" id="IPR021858">
    <property type="entry name" value="Fun_TF"/>
</dbReference>
<dbReference type="OrthoDB" id="416217at2759"/>
<name>G9MSX4_HYPVG</name>
<evidence type="ECO:0000313" key="5">
    <source>
        <dbReference type="Proteomes" id="UP000007115"/>
    </source>
</evidence>
<dbReference type="PANTHER" id="PTHR47784">
    <property type="entry name" value="STEROL UPTAKE CONTROL PROTEIN 2"/>
    <property type="match status" value="1"/>
</dbReference>
<dbReference type="PROSITE" id="PS50048">
    <property type="entry name" value="ZN2_CY6_FUNGAL_2"/>
    <property type="match status" value="1"/>
</dbReference>
<dbReference type="PROSITE" id="PS00463">
    <property type="entry name" value="ZN2_CY6_FUNGAL_1"/>
    <property type="match status" value="1"/>
</dbReference>
<feature type="domain" description="Zn(2)-C6 fungal-type" evidence="3">
    <location>
        <begin position="36"/>
        <end position="66"/>
    </location>
</feature>
<dbReference type="InterPro" id="IPR036864">
    <property type="entry name" value="Zn2-C6_fun-type_DNA-bd_sf"/>
</dbReference>
<dbReference type="PANTHER" id="PTHR47784:SF5">
    <property type="entry name" value="STEROL UPTAKE CONTROL PROTEIN 2"/>
    <property type="match status" value="1"/>
</dbReference>
<keyword evidence="1" id="KW-0539">Nucleus</keyword>
<dbReference type="InParanoid" id="G9MSX4"/>
<dbReference type="VEuPathDB" id="FungiDB:TRIVIDRAFT_149245"/>
<accession>G9MSX4</accession>
<keyword evidence="5" id="KW-1185">Reference proteome</keyword>
<comment type="caution">
    <text evidence="4">The sequence shown here is derived from an EMBL/GenBank/DDBJ whole genome shotgun (WGS) entry which is preliminary data.</text>
</comment>
<dbReference type="CDD" id="cd00067">
    <property type="entry name" value="GAL4"/>
    <property type="match status" value="1"/>
</dbReference>
<dbReference type="Pfam" id="PF00172">
    <property type="entry name" value="Zn_clus"/>
    <property type="match status" value="1"/>
</dbReference>
<reference evidence="4 5" key="1">
    <citation type="journal article" date="2011" name="Genome Biol.">
        <title>Comparative genome sequence analysis underscores mycoparasitism as the ancestral life style of Trichoderma.</title>
        <authorList>
            <person name="Kubicek C.P."/>
            <person name="Herrera-Estrella A."/>
            <person name="Seidl-Seiboth V."/>
            <person name="Martinez D.A."/>
            <person name="Druzhinina I.S."/>
            <person name="Thon M."/>
            <person name="Zeilinger S."/>
            <person name="Casas-Flores S."/>
            <person name="Horwitz B.A."/>
            <person name="Mukherjee P.K."/>
            <person name="Mukherjee M."/>
            <person name="Kredics L."/>
            <person name="Alcaraz L.D."/>
            <person name="Aerts A."/>
            <person name="Antal Z."/>
            <person name="Atanasova L."/>
            <person name="Cervantes-Badillo M.G."/>
            <person name="Challacombe J."/>
            <person name="Chertkov O."/>
            <person name="McCluskey K."/>
            <person name="Coulpier F."/>
            <person name="Deshpande N."/>
            <person name="von Doehren H."/>
            <person name="Ebbole D.J."/>
            <person name="Esquivel-Naranjo E.U."/>
            <person name="Fekete E."/>
            <person name="Flipphi M."/>
            <person name="Glaser F."/>
            <person name="Gomez-Rodriguez E.Y."/>
            <person name="Gruber S."/>
            <person name="Han C."/>
            <person name="Henrissat B."/>
            <person name="Hermosa R."/>
            <person name="Hernandez-Onate M."/>
            <person name="Karaffa L."/>
            <person name="Kosti I."/>
            <person name="Le Crom S."/>
            <person name="Lindquist E."/>
            <person name="Lucas S."/>
            <person name="Luebeck M."/>
            <person name="Luebeck P.S."/>
            <person name="Margeot A."/>
            <person name="Metz B."/>
            <person name="Misra M."/>
            <person name="Nevalainen H."/>
            <person name="Omann M."/>
            <person name="Packer N."/>
            <person name="Perrone G."/>
            <person name="Uresti-Rivera E.E."/>
            <person name="Salamov A."/>
            <person name="Schmoll M."/>
            <person name="Seiboth B."/>
            <person name="Shapiro H."/>
            <person name="Sukno S."/>
            <person name="Tamayo-Ramos J.A."/>
            <person name="Tisch D."/>
            <person name="Wiest A."/>
            <person name="Wilkinson H.H."/>
            <person name="Zhang M."/>
            <person name="Coutinho P.M."/>
            <person name="Kenerley C.M."/>
            <person name="Monte E."/>
            <person name="Baker S.E."/>
            <person name="Grigoriev I.V."/>
        </authorList>
    </citation>
    <scope>NUCLEOTIDE SEQUENCE [LARGE SCALE GENOMIC DNA]</scope>
    <source>
        <strain evidence="5">Gv29-8 / FGSC 10586</strain>
    </source>
</reference>
<dbReference type="Gene3D" id="4.10.240.10">
    <property type="entry name" value="Zn(2)-C6 fungal-type DNA-binding domain"/>
    <property type="match status" value="1"/>
</dbReference>
<dbReference type="STRING" id="413071.G9MSX4"/>
<evidence type="ECO:0000256" key="1">
    <source>
        <dbReference type="ARBA" id="ARBA00023242"/>
    </source>
</evidence>
<dbReference type="GO" id="GO:0001228">
    <property type="term" value="F:DNA-binding transcription activator activity, RNA polymerase II-specific"/>
    <property type="evidence" value="ECO:0007669"/>
    <property type="project" value="TreeGrafter"/>
</dbReference>
<dbReference type="OMA" id="LWRIEVP"/>
<dbReference type="InterPro" id="IPR001138">
    <property type="entry name" value="Zn2Cys6_DnaBD"/>
</dbReference>
<dbReference type="GO" id="GO:0008270">
    <property type="term" value="F:zinc ion binding"/>
    <property type="evidence" value="ECO:0007669"/>
    <property type="project" value="InterPro"/>
</dbReference>
<dbReference type="HOGENOM" id="CLU_024934_0_2_1"/>
<protein>
    <recommendedName>
        <fullName evidence="3">Zn(2)-C6 fungal-type domain-containing protein</fullName>
    </recommendedName>
</protein>
<dbReference type="eggNOG" id="ENOG502SJ6A">
    <property type="taxonomic scope" value="Eukaryota"/>
</dbReference>
<dbReference type="Pfam" id="PF11951">
    <property type="entry name" value="Fungal_trans_2"/>
    <property type="match status" value="1"/>
</dbReference>
<evidence type="ECO:0000259" key="3">
    <source>
        <dbReference type="PROSITE" id="PS50048"/>
    </source>
</evidence>
<sequence length="383" mass="43485">MERHQGVARAPASAATPTRASLRTSARRSHPKTRTGCKTCKRRKIKCDETQPACRNCLKHSVTCDFQKTAGVANALSHPECPLVLVDLELLHNFTSATFSTLSTDPTLRTVWKTAIIRKAIDCDYVMRSILAVSAMHLAQYRPERRENYMRHGIHHHHLASGAATSLLRDPLPENCENLWIFSVLTMYFALGTPRTSETSLLIGDSVFPDWIFLLSGVKHLLVLIQQTARSGILSSFINHGSARWKSSHEPQHEKSNILDLLYQRVTSAVTDEHELSVYRHAIHELRCQISFTLASNSKALDIMDAFVWQFEVAETFMPLLRQMKMEAIVIFAHSCVILNALQGNKWLQGWGEFLISKVWTILDDEHKTWVDWPIQEIGWVPP</sequence>
<dbReference type="RefSeq" id="XP_013957269.1">
    <property type="nucleotide sequence ID" value="XM_014101794.1"/>
</dbReference>
<dbReference type="GeneID" id="25788044"/>
<proteinExistence type="predicted"/>
<feature type="compositionally biased region" description="Basic residues" evidence="2">
    <location>
        <begin position="25"/>
        <end position="34"/>
    </location>
</feature>
<dbReference type="SUPFAM" id="SSF57701">
    <property type="entry name" value="Zn2/Cys6 DNA-binding domain"/>
    <property type="match status" value="1"/>
</dbReference>
<organism evidence="4 5">
    <name type="scientific">Hypocrea virens (strain Gv29-8 / FGSC 10586)</name>
    <name type="common">Gliocladium virens</name>
    <name type="synonym">Trichoderma virens</name>
    <dbReference type="NCBI Taxonomy" id="413071"/>
    <lineage>
        <taxon>Eukaryota</taxon>
        <taxon>Fungi</taxon>
        <taxon>Dikarya</taxon>
        <taxon>Ascomycota</taxon>
        <taxon>Pezizomycotina</taxon>
        <taxon>Sordariomycetes</taxon>
        <taxon>Hypocreomycetidae</taxon>
        <taxon>Hypocreales</taxon>
        <taxon>Hypocreaceae</taxon>
        <taxon>Trichoderma</taxon>
    </lineage>
</organism>